<name>A0ABS9TDX2_9PSEU</name>
<protein>
    <submittedName>
        <fullName evidence="2">MBL fold metallo-hydrolase</fullName>
    </submittedName>
</protein>
<sequence length="276" mass="29941">MTGATEKWREVGDRVYVRRHHDMDLNVGLVVGDGACLVVDTRATFEQGRELTDAVRTVTPHPWAVVNTHMHFDHSFGNAAFRPASIWGHRRCVEALTDDGEAMRLRRVERYREAGDAEKVAQLTATRIDPPDLPVDDTATLDVGGRPVGLRHLGRGHTDNDLVVLVPDADLLLAGDLVEEGAPPQFGDGFPLDWPATMDAVLALISGAVVPGHGAVVDRAFVEGQLGELARLAEVARDGYATGRPAVEVARDVPYFGEFALQAVERAYLQLSAEPA</sequence>
<organism evidence="2 3">
    <name type="scientific">Pseudonocardia alaniniphila</name>
    <dbReference type="NCBI Taxonomy" id="75291"/>
    <lineage>
        <taxon>Bacteria</taxon>
        <taxon>Bacillati</taxon>
        <taxon>Actinomycetota</taxon>
        <taxon>Actinomycetes</taxon>
        <taxon>Pseudonocardiales</taxon>
        <taxon>Pseudonocardiaceae</taxon>
        <taxon>Pseudonocardia</taxon>
    </lineage>
</organism>
<dbReference type="SUPFAM" id="SSF56281">
    <property type="entry name" value="Metallo-hydrolase/oxidoreductase"/>
    <property type="match status" value="1"/>
</dbReference>
<dbReference type="InterPro" id="IPR001279">
    <property type="entry name" value="Metallo-B-lactamas"/>
</dbReference>
<reference evidence="2 3" key="1">
    <citation type="submission" date="2022-03" db="EMBL/GenBank/DDBJ databases">
        <title>Pseudonocardia alaer sp. nov., a novel actinomycete isolated from reed forest soil.</title>
        <authorList>
            <person name="Wang L."/>
        </authorList>
    </citation>
    <scope>NUCLEOTIDE SEQUENCE [LARGE SCALE GENOMIC DNA]</scope>
    <source>
        <strain evidence="2 3">Y-16303</strain>
    </source>
</reference>
<evidence type="ECO:0000313" key="2">
    <source>
        <dbReference type="EMBL" id="MCH6166722.1"/>
    </source>
</evidence>
<comment type="caution">
    <text evidence="2">The sequence shown here is derived from an EMBL/GenBank/DDBJ whole genome shotgun (WGS) entry which is preliminary data.</text>
</comment>
<dbReference type="CDD" id="cd16282">
    <property type="entry name" value="metallo-hydrolase-like_MBL-fold"/>
    <property type="match status" value="1"/>
</dbReference>
<dbReference type="PANTHER" id="PTHR42951:SF4">
    <property type="entry name" value="ACYL-COENZYME A THIOESTERASE MBLAC2"/>
    <property type="match status" value="1"/>
</dbReference>
<dbReference type="SMART" id="SM00849">
    <property type="entry name" value="Lactamase_B"/>
    <property type="match status" value="1"/>
</dbReference>
<dbReference type="InterPro" id="IPR050855">
    <property type="entry name" value="NDM-1-like"/>
</dbReference>
<feature type="domain" description="Metallo-beta-lactamase" evidence="1">
    <location>
        <begin position="24"/>
        <end position="213"/>
    </location>
</feature>
<dbReference type="EMBL" id="JAKXMK010000010">
    <property type="protein sequence ID" value="MCH6166722.1"/>
    <property type="molecule type" value="Genomic_DNA"/>
</dbReference>
<dbReference type="PANTHER" id="PTHR42951">
    <property type="entry name" value="METALLO-BETA-LACTAMASE DOMAIN-CONTAINING"/>
    <property type="match status" value="1"/>
</dbReference>
<keyword evidence="3" id="KW-1185">Reference proteome</keyword>
<dbReference type="Gene3D" id="3.60.15.10">
    <property type="entry name" value="Ribonuclease Z/Hydroxyacylglutathione hydrolase-like"/>
    <property type="match status" value="1"/>
</dbReference>
<evidence type="ECO:0000313" key="3">
    <source>
        <dbReference type="Proteomes" id="UP001299970"/>
    </source>
</evidence>
<gene>
    <name evidence="2" type="ORF">MMF94_13620</name>
</gene>
<proteinExistence type="predicted"/>
<dbReference type="RefSeq" id="WP_241036742.1">
    <property type="nucleotide sequence ID" value="NZ_BAAAJF010000039.1"/>
</dbReference>
<dbReference type="InterPro" id="IPR036866">
    <property type="entry name" value="RibonucZ/Hydroxyglut_hydro"/>
</dbReference>
<dbReference type="Proteomes" id="UP001299970">
    <property type="component" value="Unassembled WGS sequence"/>
</dbReference>
<accession>A0ABS9TDX2</accession>
<dbReference type="Pfam" id="PF00753">
    <property type="entry name" value="Lactamase_B"/>
    <property type="match status" value="1"/>
</dbReference>
<evidence type="ECO:0000259" key="1">
    <source>
        <dbReference type="SMART" id="SM00849"/>
    </source>
</evidence>